<keyword evidence="1" id="KW-0175">Coiled coil</keyword>
<dbReference type="AlphaFoldDB" id="A0A8H7MYX2"/>
<dbReference type="PANTHER" id="PTHR35205">
    <property type="entry name" value="NB-ARC AND TPR DOMAIN PROTEIN"/>
    <property type="match status" value="1"/>
</dbReference>
<dbReference type="Gene3D" id="1.25.40.10">
    <property type="entry name" value="Tetratricopeptide repeat domain"/>
    <property type="match status" value="2"/>
</dbReference>
<dbReference type="InterPro" id="IPR002182">
    <property type="entry name" value="NB-ARC"/>
</dbReference>
<organism evidence="4 5">
    <name type="scientific">Bionectria ochroleuca</name>
    <name type="common">Gliocladium roseum</name>
    <dbReference type="NCBI Taxonomy" id="29856"/>
    <lineage>
        <taxon>Eukaryota</taxon>
        <taxon>Fungi</taxon>
        <taxon>Dikarya</taxon>
        <taxon>Ascomycota</taxon>
        <taxon>Pezizomycotina</taxon>
        <taxon>Sordariomycetes</taxon>
        <taxon>Hypocreomycetidae</taxon>
        <taxon>Hypocreales</taxon>
        <taxon>Bionectriaceae</taxon>
        <taxon>Clonostachys</taxon>
    </lineage>
</organism>
<dbReference type="GO" id="GO:0043531">
    <property type="term" value="F:ADP binding"/>
    <property type="evidence" value="ECO:0007669"/>
    <property type="project" value="InterPro"/>
</dbReference>
<gene>
    <name evidence="4" type="ORF">IM811_004036</name>
</gene>
<sequence>MSTKLTRDVGKFSTNGWDSIENEVRLKLGKLDDSLKHLEQLAKRNTPSVIDFAEETISPQGCEVVKLPYHNLPNRQNPNFYGREDELSKIRDELGTANHVNEGISAGSGRKAGNALSIAGLGGVGKTQIASHFAYRQIIDGLMDMVLWVDSETPEAISQCLCEIALGMELTGAKAEARVNNKNLLFRWLEKTDARWLIIFDNVEDHILIEENWPSGGGAFLVTTRSETIGSQLGCTQLDLHCFTQETALNLLLRLVGRKIDEDDEIEAANGLAMELNGHALAINQMAAIIRHRKYRFKHFLLLYKTRTKDVHRTQRQIGPGKYSHFLDTVWRLSFQTLKERQSEEGQTLLGILSYLMPDSTPGDLFLRGKFFSGAERLSFCKDDLRSDAVVEGLTDLGLIRKDFESSTLFVHRLVQSEFKYTLNQNQLQDYFSDAADLLFSAFPQQVMGRSMHNEWDTCAIYLQHVLKLARHFVEDKTNGENEDQGNLKPTKSFCKLLCSCAWYMHETRSGQLSDLLDIAFKAYEECNSESRDPIDRAHLLNTRGVMHMNLGYFKQAEKDLIECEKIRKSELCADHEELGNILNNLGNLQHSLLQYDKALNSHLEAEKIRNLKTEKMAANSRAMTQMNLGRTYWRLHQPENARYRLQLAQEMFQETENWYFLAHSHLLLGTFSREDGDIAGAKNHYREALKQITCVGKSKSHPTLSTVLYKLGCVAYDEEDYETAVTSLEHSYTLAKYNQEAKGSMARVIHKLSEAVRAKGGLMDRADALEEEATDLRRDLEGDNYDLNDQSEAAFDKLVCANSR</sequence>
<feature type="coiled-coil region" evidence="1">
    <location>
        <begin position="753"/>
        <end position="780"/>
    </location>
</feature>
<evidence type="ECO:0000259" key="2">
    <source>
        <dbReference type="Pfam" id="PF00931"/>
    </source>
</evidence>
<evidence type="ECO:0000259" key="3">
    <source>
        <dbReference type="Pfam" id="PF25000"/>
    </source>
</evidence>
<name>A0A8H7MYX2_BIOOC</name>
<feature type="domain" description="NB-ARC" evidence="2">
    <location>
        <begin position="115"/>
        <end position="259"/>
    </location>
</feature>
<evidence type="ECO:0000313" key="4">
    <source>
        <dbReference type="EMBL" id="KAF9745735.1"/>
    </source>
</evidence>
<accession>A0A8H7MYX2</accession>
<dbReference type="Proteomes" id="UP000616885">
    <property type="component" value="Unassembled WGS sequence"/>
</dbReference>
<dbReference type="PANTHER" id="PTHR35205:SF1">
    <property type="entry name" value="ZU5 DOMAIN-CONTAINING PROTEIN"/>
    <property type="match status" value="1"/>
</dbReference>
<dbReference type="SUPFAM" id="SSF48452">
    <property type="entry name" value="TPR-like"/>
    <property type="match status" value="1"/>
</dbReference>
<evidence type="ECO:0008006" key="6">
    <source>
        <dbReference type="Google" id="ProtNLM"/>
    </source>
</evidence>
<dbReference type="InterPro" id="IPR056681">
    <property type="entry name" value="DUF7779"/>
</dbReference>
<dbReference type="SUPFAM" id="SSF52540">
    <property type="entry name" value="P-loop containing nucleoside triphosphate hydrolases"/>
    <property type="match status" value="1"/>
</dbReference>
<dbReference type="Pfam" id="PF00931">
    <property type="entry name" value="NB-ARC"/>
    <property type="match status" value="1"/>
</dbReference>
<dbReference type="Pfam" id="PF25000">
    <property type="entry name" value="DUF7779"/>
    <property type="match status" value="1"/>
</dbReference>
<dbReference type="Gene3D" id="3.40.50.300">
    <property type="entry name" value="P-loop containing nucleotide triphosphate hydrolases"/>
    <property type="match status" value="1"/>
</dbReference>
<evidence type="ECO:0000313" key="5">
    <source>
        <dbReference type="Proteomes" id="UP000616885"/>
    </source>
</evidence>
<dbReference type="InterPro" id="IPR011990">
    <property type="entry name" value="TPR-like_helical_dom_sf"/>
</dbReference>
<feature type="domain" description="DUF7779" evidence="3">
    <location>
        <begin position="340"/>
        <end position="427"/>
    </location>
</feature>
<dbReference type="InterPro" id="IPR019734">
    <property type="entry name" value="TPR_rpt"/>
</dbReference>
<proteinExistence type="predicted"/>
<dbReference type="EMBL" id="JADCTT010000012">
    <property type="protein sequence ID" value="KAF9745735.1"/>
    <property type="molecule type" value="Genomic_DNA"/>
</dbReference>
<protein>
    <recommendedName>
        <fullName evidence="6">NB-ARC domain-containing protein</fullName>
    </recommendedName>
</protein>
<evidence type="ECO:0000256" key="1">
    <source>
        <dbReference type="SAM" id="Coils"/>
    </source>
</evidence>
<reference evidence="4" key="1">
    <citation type="submission" date="2020-10" db="EMBL/GenBank/DDBJ databases">
        <title>High-Quality Genome Resource of Clonostachys rosea strain S41 by Oxford Nanopore Long-Read Sequencing.</title>
        <authorList>
            <person name="Wang H."/>
        </authorList>
    </citation>
    <scope>NUCLEOTIDE SEQUENCE</scope>
    <source>
        <strain evidence="4">S41</strain>
    </source>
</reference>
<dbReference type="InterPro" id="IPR027417">
    <property type="entry name" value="P-loop_NTPase"/>
</dbReference>
<comment type="caution">
    <text evidence="4">The sequence shown here is derived from an EMBL/GenBank/DDBJ whole genome shotgun (WGS) entry which is preliminary data.</text>
</comment>
<dbReference type="SMART" id="SM00028">
    <property type="entry name" value="TPR"/>
    <property type="match status" value="5"/>
</dbReference>